<dbReference type="PANTHER" id="PTHR33254:SF4">
    <property type="entry name" value="4-HYDROXY-4-METHYL-2-OXOGLUTARATE ALDOLASE 3-RELATED"/>
    <property type="match status" value="1"/>
</dbReference>
<keyword evidence="13" id="KW-0489">Methyltransferase</keyword>
<dbReference type="RefSeq" id="WP_425553864.1">
    <property type="nucleotide sequence ID" value="NZ_BAAARV010000081.1"/>
</dbReference>
<comment type="function">
    <text evidence="8">Catalyzes the aldol cleavage of 4-hydroxy-4-methyl-2-oxoglutarate (HMG) into 2 molecules of pyruvate. Also contains a secondary oxaloacetate (OAA) decarboxylase activity due to the common pyruvate enolate transition state formed following C-C bond cleavage in the retro-aldol and decarboxylation reactions.</text>
</comment>
<comment type="subunit">
    <text evidence="4">Homotrimer.</text>
</comment>
<comment type="catalytic activity">
    <reaction evidence="12">
        <text>oxaloacetate + H(+) = pyruvate + CO2</text>
        <dbReference type="Rhea" id="RHEA:15641"/>
        <dbReference type="ChEBI" id="CHEBI:15361"/>
        <dbReference type="ChEBI" id="CHEBI:15378"/>
        <dbReference type="ChEBI" id="CHEBI:16452"/>
        <dbReference type="ChEBI" id="CHEBI:16526"/>
        <dbReference type="EC" id="4.1.1.112"/>
    </reaction>
</comment>
<reference evidence="14" key="1">
    <citation type="journal article" date="2019" name="Int. J. Syst. Evol. Microbiol.">
        <title>The Global Catalogue of Microorganisms (GCM) 10K type strain sequencing project: providing services to taxonomists for standard genome sequencing and annotation.</title>
        <authorList>
            <consortium name="The Broad Institute Genomics Platform"/>
            <consortium name="The Broad Institute Genome Sequencing Center for Infectious Disease"/>
            <person name="Wu L."/>
            <person name="Ma J."/>
        </authorList>
    </citation>
    <scope>NUCLEOTIDE SEQUENCE [LARGE SCALE GENOMIC DNA]</scope>
    <source>
        <strain evidence="14">JCM 3272</strain>
    </source>
</reference>
<dbReference type="Proteomes" id="UP001501444">
    <property type="component" value="Unassembled WGS sequence"/>
</dbReference>
<evidence type="ECO:0000256" key="5">
    <source>
        <dbReference type="ARBA" id="ARBA00012213"/>
    </source>
</evidence>
<evidence type="ECO:0000256" key="4">
    <source>
        <dbReference type="ARBA" id="ARBA00011233"/>
    </source>
</evidence>
<comment type="caution">
    <text evidence="13">The sequence shown here is derived from an EMBL/GenBank/DDBJ whole genome shotgun (WGS) entry which is preliminary data.</text>
</comment>
<evidence type="ECO:0000256" key="1">
    <source>
        <dbReference type="ARBA" id="ARBA00001342"/>
    </source>
</evidence>
<comment type="catalytic activity">
    <reaction evidence="1">
        <text>4-hydroxy-4-methyl-2-oxoglutarate = 2 pyruvate</text>
        <dbReference type="Rhea" id="RHEA:22748"/>
        <dbReference type="ChEBI" id="CHEBI:15361"/>
        <dbReference type="ChEBI" id="CHEBI:58276"/>
        <dbReference type="EC" id="4.1.3.17"/>
    </reaction>
</comment>
<dbReference type="GO" id="GO:0008168">
    <property type="term" value="F:methyltransferase activity"/>
    <property type="evidence" value="ECO:0007669"/>
    <property type="project" value="UniProtKB-KW"/>
</dbReference>
<evidence type="ECO:0000256" key="11">
    <source>
        <dbReference type="ARBA" id="ARBA00032305"/>
    </source>
</evidence>
<dbReference type="InterPro" id="IPR005493">
    <property type="entry name" value="RraA/RraA-like"/>
</dbReference>
<dbReference type="SUPFAM" id="SSF89562">
    <property type="entry name" value="RraA-like"/>
    <property type="match status" value="1"/>
</dbReference>
<evidence type="ECO:0000256" key="12">
    <source>
        <dbReference type="ARBA" id="ARBA00047973"/>
    </source>
</evidence>
<dbReference type="Pfam" id="PF03737">
    <property type="entry name" value="RraA-like"/>
    <property type="match status" value="1"/>
</dbReference>
<evidence type="ECO:0000256" key="2">
    <source>
        <dbReference type="ARBA" id="ARBA00001968"/>
    </source>
</evidence>
<evidence type="ECO:0000256" key="6">
    <source>
        <dbReference type="ARBA" id="ARBA00012947"/>
    </source>
</evidence>
<evidence type="ECO:0000256" key="10">
    <source>
        <dbReference type="ARBA" id="ARBA00030169"/>
    </source>
</evidence>
<gene>
    <name evidence="13" type="ORF">GCM10010170_081690</name>
</gene>
<proteinExistence type="inferred from homology"/>
<keyword evidence="13" id="KW-0808">Transferase</keyword>
<protein>
    <recommendedName>
        <fullName evidence="7">Putative 4-hydroxy-4-methyl-2-oxoglutarate aldolase</fullName>
        <ecNumber evidence="6">4.1.1.112</ecNumber>
        <ecNumber evidence="5">4.1.3.17</ecNumber>
    </recommendedName>
    <alternativeName>
        <fullName evidence="11">Oxaloacetate decarboxylase</fullName>
    </alternativeName>
    <alternativeName>
        <fullName evidence="9">Regulator of ribonuclease activity homolog</fullName>
    </alternativeName>
    <alternativeName>
        <fullName evidence="10">RraA-like protein</fullName>
    </alternativeName>
</protein>
<dbReference type="InterPro" id="IPR036704">
    <property type="entry name" value="RraA/RraA-like_sf"/>
</dbReference>
<comment type="cofactor">
    <cofactor evidence="2">
        <name>a divalent metal cation</name>
        <dbReference type="ChEBI" id="CHEBI:60240"/>
    </cofactor>
</comment>
<evidence type="ECO:0000256" key="8">
    <source>
        <dbReference type="ARBA" id="ARBA00025046"/>
    </source>
</evidence>
<dbReference type="CDD" id="cd16841">
    <property type="entry name" value="RraA_family"/>
    <property type="match status" value="1"/>
</dbReference>
<evidence type="ECO:0000256" key="7">
    <source>
        <dbReference type="ARBA" id="ARBA00016549"/>
    </source>
</evidence>
<accession>A0ABP5UD07</accession>
<evidence type="ECO:0000313" key="13">
    <source>
        <dbReference type="EMBL" id="GAA2377082.1"/>
    </source>
</evidence>
<dbReference type="EMBL" id="BAAARV010000081">
    <property type="protein sequence ID" value="GAA2377082.1"/>
    <property type="molecule type" value="Genomic_DNA"/>
</dbReference>
<evidence type="ECO:0000256" key="9">
    <source>
        <dbReference type="ARBA" id="ARBA00029596"/>
    </source>
</evidence>
<dbReference type="EC" id="4.1.1.112" evidence="6"/>
<evidence type="ECO:0000256" key="3">
    <source>
        <dbReference type="ARBA" id="ARBA00008621"/>
    </source>
</evidence>
<dbReference type="Gene3D" id="3.50.30.40">
    <property type="entry name" value="Ribonuclease E inhibitor RraA/RraA-like"/>
    <property type="match status" value="1"/>
</dbReference>
<sequence>MAGVIEFGELTTPLVADACVRAGVALRVAPAGVRPVTAGMRVAGRARPVRHYGSVDVFLEAYGDAGPGDVLVIDNGGRSDEACIGDLTVLEAAAAGVAGLVVWGLHRDTRELAEIGVPVFSYGALAAGPLRVDPRDDAPVRFGGHVVTGEDLVLADDDGVLFIPGDRAGEVLAVARAIHETEREQARRITAGETLRQQTRFAEYLARRREDPQYTFRQHLRRIGGAIEE</sequence>
<keyword evidence="14" id="KW-1185">Reference proteome</keyword>
<dbReference type="GO" id="GO:0032259">
    <property type="term" value="P:methylation"/>
    <property type="evidence" value="ECO:0007669"/>
    <property type="project" value="UniProtKB-KW"/>
</dbReference>
<dbReference type="EC" id="4.1.3.17" evidence="5"/>
<comment type="similarity">
    <text evidence="3">Belongs to the class II aldolase/RraA-like family.</text>
</comment>
<organism evidence="13 14">
    <name type="scientific">Dactylosporangium salmoneum</name>
    <dbReference type="NCBI Taxonomy" id="53361"/>
    <lineage>
        <taxon>Bacteria</taxon>
        <taxon>Bacillati</taxon>
        <taxon>Actinomycetota</taxon>
        <taxon>Actinomycetes</taxon>
        <taxon>Micromonosporales</taxon>
        <taxon>Micromonosporaceae</taxon>
        <taxon>Dactylosporangium</taxon>
    </lineage>
</organism>
<evidence type="ECO:0000313" key="14">
    <source>
        <dbReference type="Proteomes" id="UP001501444"/>
    </source>
</evidence>
<dbReference type="PANTHER" id="PTHR33254">
    <property type="entry name" value="4-HYDROXY-4-METHYL-2-OXOGLUTARATE ALDOLASE 3-RELATED"/>
    <property type="match status" value="1"/>
</dbReference>
<name>A0ABP5UD07_9ACTN</name>